<dbReference type="AlphaFoldDB" id="A0AAF0XPU8"/>
<evidence type="ECO:0000313" key="1">
    <source>
        <dbReference type="EMBL" id="WOH12056.1"/>
    </source>
</evidence>
<dbReference type="EMBL" id="CP093350">
    <property type="protein sequence ID" value="WOH12056.1"/>
    <property type="molecule type" value="Genomic_DNA"/>
</dbReference>
<keyword evidence="2" id="KW-1185">Reference proteome</keyword>
<name>A0AAF0XPU8_DAUCS</name>
<protein>
    <submittedName>
        <fullName evidence="1">Uncharacterized protein</fullName>
    </submittedName>
</protein>
<gene>
    <name evidence="1" type="ORF">DCAR_0831555</name>
</gene>
<accession>A0AAF0XPU8</accession>
<proteinExistence type="predicted"/>
<reference evidence="1" key="1">
    <citation type="journal article" date="2016" name="Nat. Genet.">
        <title>A high-quality carrot genome assembly provides new insights into carotenoid accumulation and asterid genome evolution.</title>
        <authorList>
            <person name="Iorizzo M."/>
            <person name="Ellison S."/>
            <person name="Senalik D."/>
            <person name="Zeng P."/>
            <person name="Satapoomin P."/>
            <person name="Huang J."/>
            <person name="Bowman M."/>
            <person name="Iovene M."/>
            <person name="Sanseverino W."/>
            <person name="Cavagnaro P."/>
            <person name="Yildiz M."/>
            <person name="Macko-Podgorni A."/>
            <person name="Moranska E."/>
            <person name="Grzebelus E."/>
            <person name="Grzebelus D."/>
            <person name="Ashrafi H."/>
            <person name="Zheng Z."/>
            <person name="Cheng S."/>
            <person name="Spooner D."/>
            <person name="Van Deynze A."/>
            <person name="Simon P."/>
        </authorList>
    </citation>
    <scope>NUCLEOTIDE SEQUENCE</scope>
    <source>
        <tissue evidence="1">Leaf</tissue>
    </source>
</reference>
<dbReference type="Proteomes" id="UP000077755">
    <property type="component" value="Chromosome 8"/>
</dbReference>
<reference evidence="1" key="2">
    <citation type="submission" date="2022-03" db="EMBL/GenBank/DDBJ databases">
        <title>Draft title - Genomic analysis of global carrot germplasm unveils the trajectory of domestication and the origin of high carotenoid orange carrot.</title>
        <authorList>
            <person name="Iorizzo M."/>
            <person name="Ellison S."/>
            <person name="Senalik D."/>
            <person name="Macko-Podgorni A."/>
            <person name="Grzebelus D."/>
            <person name="Bostan H."/>
            <person name="Rolling W."/>
            <person name="Curaba J."/>
            <person name="Simon P."/>
        </authorList>
    </citation>
    <scope>NUCLEOTIDE SEQUENCE</scope>
    <source>
        <tissue evidence="1">Leaf</tissue>
    </source>
</reference>
<sequence>MAKEYFIRLELLNSLTQATKGWCLLVSKKGSLMERKSCCSGRSCCPSTQALRPAVTLTPKKEPVVTVKTPKAEDVKTEVIKEVEGHHANAAVKVEKKETGNATAVKKEEALKVNVGCGLGACN</sequence>
<organism evidence="1 2">
    <name type="scientific">Daucus carota subsp. sativus</name>
    <name type="common">Carrot</name>
    <dbReference type="NCBI Taxonomy" id="79200"/>
    <lineage>
        <taxon>Eukaryota</taxon>
        <taxon>Viridiplantae</taxon>
        <taxon>Streptophyta</taxon>
        <taxon>Embryophyta</taxon>
        <taxon>Tracheophyta</taxon>
        <taxon>Spermatophyta</taxon>
        <taxon>Magnoliopsida</taxon>
        <taxon>eudicotyledons</taxon>
        <taxon>Gunneridae</taxon>
        <taxon>Pentapetalae</taxon>
        <taxon>asterids</taxon>
        <taxon>campanulids</taxon>
        <taxon>Apiales</taxon>
        <taxon>Apiaceae</taxon>
        <taxon>Apioideae</taxon>
        <taxon>Scandiceae</taxon>
        <taxon>Daucinae</taxon>
        <taxon>Daucus</taxon>
        <taxon>Daucus sect. Daucus</taxon>
    </lineage>
</organism>
<evidence type="ECO:0000313" key="2">
    <source>
        <dbReference type="Proteomes" id="UP000077755"/>
    </source>
</evidence>